<dbReference type="EMBL" id="RJVU01006614">
    <property type="protein sequence ID" value="ROL54535.1"/>
    <property type="molecule type" value="Genomic_DNA"/>
</dbReference>
<dbReference type="Proteomes" id="UP000281406">
    <property type="component" value="Unassembled WGS sequence"/>
</dbReference>
<evidence type="ECO:0000313" key="1">
    <source>
        <dbReference type="EMBL" id="ROL54535.1"/>
    </source>
</evidence>
<reference evidence="1 2" key="1">
    <citation type="submission" date="2018-10" db="EMBL/GenBank/DDBJ databases">
        <title>Genome assembly for a Yunnan-Guizhou Plateau 3E fish, Anabarilius grahami (Regan), and its evolutionary and genetic applications.</title>
        <authorList>
            <person name="Jiang W."/>
        </authorList>
    </citation>
    <scope>NUCLEOTIDE SEQUENCE [LARGE SCALE GENOMIC DNA]</scope>
    <source>
        <strain evidence="1">AG-KIZ</strain>
        <tissue evidence="1">Muscle</tissue>
    </source>
</reference>
<proteinExistence type="predicted"/>
<comment type="caution">
    <text evidence="1">The sequence shown here is derived from an EMBL/GenBank/DDBJ whole genome shotgun (WGS) entry which is preliminary data.</text>
</comment>
<sequence length="113" mass="12972">MEAHHSPAVEGDAEIERFVSDFAVFMEVEGLNGSLLDVYRCTGDFYSPQHFRPQFDLLSKGWHAGDLDRRWRMVQARELVLWQGVTNQHPKLTVGPDFKRLPLRGQKVSSPPH</sequence>
<accession>A0A3N0Z7W8</accession>
<protein>
    <submittedName>
        <fullName evidence="1">Uncharacterized protein</fullName>
    </submittedName>
</protein>
<dbReference type="AlphaFoldDB" id="A0A3N0Z7W8"/>
<gene>
    <name evidence="1" type="ORF">DPX16_11710</name>
</gene>
<evidence type="ECO:0000313" key="2">
    <source>
        <dbReference type="Proteomes" id="UP000281406"/>
    </source>
</evidence>
<keyword evidence="2" id="KW-1185">Reference proteome</keyword>
<organism evidence="1 2">
    <name type="scientific">Anabarilius grahami</name>
    <name type="common">Kanglang fish</name>
    <name type="synonym">Barilius grahami</name>
    <dbReference type="NCBI Taxonomy" id="495550"/>
    <lineage>
        <taxon>Eukaryota</taxon>
        <taxon>Metazoa</taxon>
        <taxon>Chordata</taxon>
        <taxon>Craniata</taxon>
        <taxon>Vertebrata</taxon>
        <taxon>Euteleostomi</taxon>
        <taxon>Actinopterygii</taxon>
        <taxon>Neopterygii</taxon>
        <taxon>Teleostei</taxon>
        <taxon>Ostariophysi</taxon>
        <taxon>Cypriniformes</taxon>
        <taxon>Xenocyprididae</taxon>
        <taxon>Xenocypridinae</taxon>
        <taxon>Xenocypridinae incertae sedis</taxon>
        <taxon>Anabarilius</taxon>
    </lineage>
</organism>
<name>A0A3N0Z7W8_ANAGA</name>